<keyword evidence="8" id="KW-1185">Reference proteome</keyword>
<dbReference type="GO" id="GO:0042393">
    <property type="term" value="F:histone binding"/>
    <property type="evidence" value="ECO:0007669"/>
    <property type="project" value="InterPro"/>
</dbReference>
<accession>A0A8K0ESQ8</accession>
<sequence>MEERKRKYKALWERKLPGIQDFCILHGDWLMSKNSGPPRKKAKTDDGGGNSGTRTAALHEDLKAKFKVDLPDDFYQLWDFCKTLDAENPAGAFDDALGLELVGPYDLLADKVVTEGAQDADFLLHWRYFYDPPEFLTVIKGDEETQHHIGYFRDEPNKKPVFVASNLAQKNHTISPQGDNLFAAVKLHLNKVLKQTKDKKKKEELTKLSAKLEQQAKEGGYSLEERPASFKERRKKMVTPTFHGAGIVVPLDSNEVGYRELPETDGDLKKMLKKVVEAKDDDERMTRFGDLQEIVTLVQFANDECDYGMGYELGIDLFCYGSHFFHKAIRNLLPLAYQLLGRDDFGTVIEAHLDDRRTTDLARLRLK</sequence>
<dbReference type="GO" id="GO:0006974">
    <property type="term" value="P:DNA damage response"/>
    <property type="evidence" value="ECO:0007669"/>
    <property type="project" value="InterPro"/>
</dbReference>
<dbReference type="Pfam" id="PF10228">
    <property type="entry name" value="HPF1"/>
    <property type="match status" value="1"/>
</dbReference>
<comment type="subcellular location">
    <subcellularLocation>
        <location evidence="2">Chromosome</location>
    </subcellularLocation>
    <subcellularLocation>
        <location evidence="1">Nucleus</location>
    </subcellularLocation>
</comment>
<reference evidence="7" key="1">
    <citation type="submission" date="2022-01" db="EMBL/GenBank/DDBJ databases">
        <authorList>
            <person name="Braso-Vives M."/>
        </authorList>
    </citation>
    <scope>NUCLEOTIDE SEQUENCE</scope>
</reference>
<evidence type="ECO:0000256" key="6">
    <source>
        <dbReference type="SAM" id="MobiDB-lite"/>
    </source>
</evidence>
<gene>
    <name evidence="7" type="primary">HPF1</name>
    <name evidence="7" type="ORF">BLAG_LOCUS20735</name>
</gene>
<dbReference type="InterPro" id="IPR019361">
    <property type="entry name" value="HPF1"/>
</dbReference>
<evidence type="ECO:0000256" key="5">
    <source>
        <dbReference type="ARBA" id="ARBA00023242"/>
    </source>
</evidence>
<dbReference type="GO" id="GO:0072572">
    <property type="term" value="F:poly-ADP-D-ribose binding"/>
    <property type="evidence" value="ECO:0007669"/>
    <property type="project" value="TreeGrafter"/>
</dbReference>
<dbReference type="PANTHER" id="PTHR13386">
    <property type="entry name" value="HISTONE PARYLATION FACTOR 1"/>
    <property type="match status" value="1"/>
</dbReference>
<protein>
    <submittedName>
        <fullName evidence="7">HPF1 protein</fullName>
    </submittedName>
</protein>
<evidence type="ECO:0000256" key="1">
    <source>
        <dbReference type="ARBA" id="ARBA00004123"/>
    </source>
</evidence>
<dbReference type="GO" id="GO:0005634">
    <property type="term" value="C:nucleus"/>
    <property type="evidence" value="ECO:0007669"/>
    <property type="project" value="UniProtKB-SubCell"/>
</dbReference>
<dbReference type="GO" id="GO:0005694">
    <property type="term" value="C:chromosome"/>
    <property type="evidence" value="ECO:0007669"/>
    <property type="project" value="UniProtKB-SubCell"/>
</dbReference>
<dbReference type="OrthoDB" id="416496at2759"/>
<proteinExistence type="inferred from homology"/>
<evidence type="ECO:0000256" key="4">
    <source>
        <dbReference type="ARBA" id="ARBA00022454"/>
    </source>
</evidence>
<comment type="similarity">
    <text evidence="3">Belongs to the HPF1 family.</text>
</comment>
<name>A0A8K0ESQ8_BRALA</name>
<evidence type="ECO:0000313" key="7">
    <source>
        <dbReference type="EMBL" id="CAH1267347.1"/>
    </source>
</evidence>
<evidence type="ECO:0000313" key="8">
    <source>
        <dbReference type="Proteomes" id="UP000838412"/>
    </source>
</evidence>
<feature type="region of interest" description="Disordered" evidence="6">
    <location>
        <begin position="34"/>
        <end position="54"/>
    </location>
</feature>
<evidence type="ECO:0000256" key="2">
    <source>
        <dbReference type="ARBA" id="ARBA00004286"/>
    </source>
</evidence>
<keyword evidence="4" id="KW-0158">Chromosome</keyword>
<dbReference type="PANTHER" id="PTHR13386:SF1">
    <property type="entry name" value="HISTONE PARYLATION FACTOR 1"/>
    <property type="match status" value="1"/>
</dbReference>
<evidence type="ECO:0000256" key="3">
    <source>
        <dbReference type="ARBA" id="ARBA00010803"/>
    </source>
</evidence>
<dbReference type="AlphaFoldDB" id="A0A8K0ESQ8"/>
<dbReference type="EMBL" id="OV696691">
    <property type="protein sequence ID" value="CAH1267347.1"/>
    <property type="molecule type" value="Genomic_DNA"/>
</dbReference>
<dbReference type="Proteomes" id="UP000838412">
    <property type="component" value="Chromosome 6"/>
</dbReference>
<keyword evidence="5" id="KW-0539">Nucleus</keyword>
<organism evidence="7 8">
    <name type="scientific">Branchiostoma lanceolatum</name>
    <name type="common">Common lancelet</name>
    <name type="synonym">Amphioxus lanceolatum</name>
    <dbReference type="NCBI Taxonomy" id="7740"/>
    <lineage>
        <taxon>Eukaryota</taxon>
        <taxon>Metazoa</taxon>
        <taxon>Chordata</taxon>
        <taxon>Cephalochordata</taxon>
        <taxon>Leptocardii</taxon>
        <taxon>Amphioxiformes</taxon>
        <taxon>Branchiostomatidae</taxon>
        <taxon>Branchiostoma</taxon>
    </lineage>
</organism>